<dbReference type="OMA" id="HAKHPEC"/>
<dbReference type="Pfam" id="PF00226">
    <property type="entry name" value="DnaJ"/>
    <property type="match status" value="1"/>
</dbReference>
<dbReference type="InterPro" id="IPR036249">
    <property type="entry name" value="Thioredoxin-like_sf"/>
</dbReference>
<dbReference type="InterPro" id="IPR052448">
    <property type="entry name" value="DnaJ_C16_autophagy_reg"/>
</dbReference>
<gene>
    <name evidence="3" type="ORF">EmuJ_000055400</name>
</gene>
<name>A0A087VXC5_ECHMU</name>
<proteinExistence type="predicted"/>
<protein>
    <submittedName>
        <fullName evidence="3">DnaJ subfamily C 6</fullName>
    </submittedName>
</protein>
<dbReference type="STRING" id="6211.A0A087VXC5"/>
<feature type="domain" description="J" evidence="2">
    <location>
        <begin position="226"/>
        <end position="290"/>
    </location>
</feature>
<dbReference type="PRINTS" id="PR00625">
    <property type="entry name" value="JDOMAIN"/>
</dbReference>
<dbReference type="PANTHER" id="PTHR44303:SF2">
    <property type="entry name" value="DNAJ HOMOLOG SUBFAMILY C MEMBER 16"/>
    <property type="match status" value="1"/>
</dbReference>
<dbReference type="Gene3D" id="3.40.30.10">
    <property type="entry name" value="Glutaredoxin"/>
    <property type="match status" value="1"/>
</dbReference>
<dbReference type="eggNOG" id="KOG0714">
    <property type="taxonomic scope" value="Eukaryota"/>
</dbReference>
<dbReference type="SMART" id="SM00271">
    <property type="entry name" value="DnaJ"/>
    <property type="match status" value="1"/>
</dbReference>
<reference evidence="3" key="1">
    <citation type="journal article" date="2013" name="Nature">
        <title>The genomes of four tapeworm species reveal adaptations to parasitism.</title>
        <authorList>
            <person name="Tsai I.J."/>
            <person name="Zarowiecki M."/>
            <person name="Holroyd N."/>
            <person name="Garciarrubio A."/>
            <person name="Sanchez-Flores A."/>
            <person name="Brooks K.L."/>
            <person name="Tracey A."/>
            <person name="Bobes R.J."/>
            <person name="Fragoso G."/>
            <person name="Sciutto E."/>
            <person name="Aslett M."/>
            <person name="Beasley H."/>
            <person name="Bennett H.M."/>
            <person name="Cai J."/>
            <person name="Camicia F."/>
            <person name="Clark R."/>
            <person name="Cucher M."/>
            <person name="De Silva N."/>
            <person name="Day T.A."/>
            <person name="Deplazes P."/>
            <person name="Estrada K."/>
            <person name="Fernandez C."/>
            <person name="Holland P.W."/>
            <person name="Hou J."/>
            <person name="Hu S."/>
            <person name="Huckvale T."/>
            <person name="Hung S.S."/>
            <person name="Kamenetzky L."/>
            <person name="Keane J.A."/>
            <person name="Kiss F."/>
            <person name="Koziol U."/>
            <person name="Lambert O."/>
            <person name="Liu K."/>
            <person name="Luo X."/>
            <person name="Luo Y."/>
            <person name="Macchiaroli N."/>
            <person name="Nichol S."/>
            <person name="Paps J."/>
            <person name="Parkinson J."/>
            <person name="Pouchkina-Stantcheva N."/>
            <person name="Riddiford N."/>
            <person name="Rosenzvit M."/>
            <person name="Salinas G."/>
            <person name="Wasmuth J.D."/>
            <person name="Zamanian M."/>
            <person name="Zheng Y."/>
            <person name="Cai X."/>
            <person name="Soberon X."/>
            <person name="Olson P.D."/>
            <person name="Laclette J.P."/>
            <person name="Brehm K."/>
            <person name="Berriman M."/>
            <person name="Garciarrubio A."/>
            <person name="Bobes R.J."/>
            <person name="Fragoso G."/>
            <person name="Sanchez-Flores A."/>
            <person name="Estrada K."/>
            <person name="Cevallos M.A."/>
            <person name="Morett E."/>
            <person name="Gonzalez V."/>
            <person name="Portillo T."/>
            <person name="Ochoa-Leyva A."/>
            <person name="Jose M.V."/>
            <person name="Sciutto E."/>
            <person name="Landa A."/>
            <person name="Jimenez L."/>
            <person name="Valdes V."/>
            <person name="Carrero J.C."/>
            <person name="Larralde C."/>
            <person name="Morales-Montor J."/>
            <person name="Limon-Lason J."/>
            <person name="Soberon X."/>
            <person name="Laclette J.P."/>
        </authorList>
    </citation>
    <scope>NUCLEOTIDE SEQUENCE [LARGE SCALE GENOMIC DNA]</scope>
</reference>
<feature type="transmembrane region" description="Helical" evidence="1">
    <location>
        <begin position="12"/>
        <end position="34"/>
    </location>
</feature>
<dbReference type="SUPFAM" id="SSF52833">
    <property type="entry name" value="Thioredoxin-like"/>
    <property type="match status" value="1"/>
</dbReference>
<dbReference type="OrthoDB" id="10065037at2759"/>
<dbReference type="PROSITE" id="PS50076">
    <property type="entry name" value="DNAJ_2"/>
    <property type="match status" value="1"/>
</dbReference>
<keyword evidence="1" id="KW-0812">Transmembrane</keyword>
<accession>A0A087VXC5</accession>
<dbReference type="AlphaFoldDB" id="A0A087VXC5"/>
<dbReference type="Gene3D" id="1.10.287.110">
    <property type="entry name" value="DnaJ domain"/>
    <property type="match status" value="1"/>
</dbReference>
<evidence type="ECO:0000259" key="2">
    <source>
        <dbReference type="PROSITE" id="PS50076"/>
    </source>
</evidence>
<dbReference type="SUPFAM" id="SSF46565">
    <property type="entry name" value="Chaperone J-domain"/>
    <property type="match status" value="1"/>
</dbReference>
<evidence type="ECO:0000256" key="1">
    <source>
        <dbReference type="SAM" id="Phobius"/>
    </source>
</evidence>
<keyword evidence="1" id="KW-0472">Membrane</keyword>
<dbReference type="InterPro" id="IPR018253">
    <property type="entry name" value="DnaJ_domain_CS"/>
</dbReference>
<dbReference type="InterPro" id="IPR036869">
    <property type="entry name" value="J_dom_sf"/>
</dbReference>
<dbReference type="Proteomes" id="UP000017246">
    <property type="component" value="Unassembled WGS sequence"/>
</dbReference>
<sequence length="1154" mass="130420">MSCFEKVLATNLFSHFLIFLSFLLNLSVITLTYYHLAWVYVQRGVVVEGDVYQTNINDFYLSRHPRDLVRLIEMSKYLEERVYMPQQYIDSFVQGVSFRWNDSLNCHRAILCVAVVDLLNFLISLLNDNEHRTNSSRYYSTAVMCIGGMALDCMQADSNVKIILHLNEYFNTLSRYKMIRNASNVVVDFVAVHPPGLYFAVTILRMTLKIVLFGILIGQAVAGGEDLYSRLHVSRSATAKELKAAYRREATIWHPDKNPSEAAEQKFIEVTKAYEILSDPQKRAKYDAYGFYDLGDTSSPDEVPSPVNPDLFGNFYGSHFFPFGHAPQDENVEAVTFNIYREKLLVASRSTPLMLLGISHFCFVCRQIQPLWSKIASRYSHLGVIFCIANIQDDQALREELNVLHSPSVVAVLDGKVSYFMQSEFTEETIIGFLVQALLSTGPLRSSPLPGLPSTTLGTPLMMTVNSEAELDAFQIGWLEDSRPRALFVKAASRPPLRFCLAAFRAVDFHASGFVNAQNSVTKPIIQRLNLSRSEESIVIFHESSNEAVICHSASHLSRRIIDDVLMKNSRLAVPRILNSARFLDLCPADGHPPSSPFASAAETIKGTAHGGHSSHRHLCLILLLHHHHLDRDRMWLDIFRSALVSSTPYALTTPLGLTHLPRDFSPILSPTYIFIDRQAAWINNITASSTCPTCLGPLTDLNGHLLALWRISSRVLTFRLLPRNASLHPVETASLKGYSERLKKTLTGIVMDMVAVDNFLKSHDVRKVRENVAGWSLAYLPQMEALLVDELAAPLWLRIRLKAWSLCRTAISYFDGVWADRMDFFITGSFTFILLAMIAVYRVGWDLWSEIAPNSFHSSTPHSSSFKKEFTSSNVPFNRVDNDMEPKNLLLTPSTYGRLVLAAPKNQFSVLLCTDASPLGQRLTGQFYHICRSRGANTNIRLVPACLFLDRYADWLGWMLEAATRIPFRSFSSSSNTNHVALTFNPANCRGTVLAVNGYRRYFHIYHPLLPGAKSKSYSQDSEYQMENEEEGCEFKRRHATPNSFKESQRMANFSRLLGLNRLSDEESDYESAEDCTGVVTLTTPLLEHEVLADLPIWFDRLFEGSLRRYHVLEWPRHLTLSFYSLILLSSLLPAFLSLAILPTLYLPVCLLV</sequence>
<dbReference type="InterPro" id="IPR001623">
    <property type="entry name" value="DnaJ_domain"/>
</dbReference>
<dbReference type="EMBL" id="LN902843">
    <property type="protein sequence ID" value="CDI96826.1"/>
    <property type="molecule type" value="Genomic_DNA"/>
</dbReference>
<evidence type="ECO:0000313" key="4">
    <source>
        <dbReference type="Proteomes" id="UP000017246"/>
    </source>
</evidence>
<evidence type="ECO:0000313" key="3">
    <source>
        <dbReference type="EMBL" id="CDI96826.1"/>
    </source>
</evidence>
<organism evidence="3 4">
    <name type="scientific">Echinococcus multilocularis</name>
    <name type="common">Fox tapeworm</name>
    <dbReference type="NCBI Taxonomy" id="6211"/>
    <lineage>
        <taxon>Eukaryota</taxon>
        <taxon>Metazoa</taxon>
        <taxon>Spiralia</taxon>
        <taxon>Lophotrochozoa</taxon>
        <taxon>Platyhelminthes</taxon>
        <taxon>Cestoda</taxon>
        <taxon>Eucestoda</taxon>
        <taxon>Cyclophyllidea</taxon>
        <taxon>Taeniidae</taxon>
        <taxon>Echinococcus</taxon>
    </lineage>
</organism>
<keyword evidence="1" id="KW-1133">Transmembrane helix</keyword>
<dbReference type="CDD" id="cd06257">
    <property type="entry name" value="DnaJ"/>
    <property type="match status" value="1"/>
</dbReference>
<feature type="transmembrane region" description="Helical" evidence="1">
    <location>
        <begin position="825"/>
        <end position="845"/>
    </location>
</feature>
<dbReference type="PANTHER" id="PTHR44303">
    <property type="entry name" value="DNAJ HOMOLOG SUBFAMILY C MEMBER 16"/>
    <property type="match status" value="1"/>
</dbReference>
<keyword evidence="4" id="KW-1185">Reference proteome</keyword>
<reference evidence="3" key="2">
    <citation type="submission" date="2015-11" db="EMBL/GenBank/DDBJ databases">
        <authorList>
            <person name="Zhang Y."/>
            <person name="Guo Z."/>
        </authorList>
    </citation>
    <scope>NUCLEOTIDE SEQUENCE</scope>
</reference>
<feature type="transmembrane region" description="Helical" evidence="1">
    <location>
        <begin position="1124"/>
        <end position="1148"/>
    </location>
</feature>
<dbReference type="PROSITE" id="PS00636">
    <property type="entry name" value="DNAJ_1"/>
    <property type="match status" value="1"/>
</dbReference>